<evidence type="ECO:0000256" key="4">
    <source>
        <dbReference type="ARBA" id="ARBA00011919"/>
    </source>
</evidence>
<protein>
    <recommendedName>
        <fullName evidence="5 14">Inositol oxygenase</fullName>
        <ecNumber evidence="4 14">1.13.99.1</ecNumber>
    </recommendedName>
    <alternativeName>
        <fullName evidence="10 14">Myo-inositol oxygenase</fullName>
    </alternativeName>
</protein>
<evidence type="ECO:0000256" key="14">
    <source>
        <dbReference type="RuleBase" id="RU367039"/>
    </source>
</evidence>
<feature type="binding site" evidence="12">
    <location>
        <begin position="226"/>
        <end position="227"/>
    </location>
    <ligand>
        <name>substrate</name>
    </ligand>
</feature>
<comment type="pathway">
    <text evidence="2 14">Polyol metabolism; myo-inositol degradation into D-glucuronate; D-glucuronate from myo-inositol: step 1/1.</text>
</comment>
<dbReference type="GO" id="GO:0005737">
    <property type="term" value="C:cytoplasm"/>
    <property type="evidence" value="ECO:0007669"/>
    <property type="project" value="UniProtKB-SubCell"/>
</dbReference>
<evidence type="ECO:0000256" key="6">
    <source>
        <dbReference type="ARBA" id="ARBA00022490"/>
    </source>
</evidence>
<keyword evidence="9 13" id="KW-0408">Iron</keyword>
<comment type="caution">
    <text evidence="15">The sequence shown here is derived from an EMBL/GenBank/DDBJ whole genome shotgun (WGS) entry which is preliminary data.</text>
</comment>
<comment type="subcellular location">
    <subcellularLocation>
        <location evidence="1 14">Cytoplasm</location>
    </subcellularLocation>
</comment>
<evidence type="ECO:0000256" key="12">
    <source>
        <dbReference type="PIRSR" id="PIRSR607828-1"/>
    </source>
</evidence>
<dbReference type="EC" id="1.13.99.1" evidence="4 14"/>
<evidence type="ECO:0000256" key="10">
    <source>
        <dbReference type="ARBA" id="ARBA00029668"/>
    </source>
</evidence>
<dbReference type="SUPFAM" id="SSF109604">
    <property type="entry name" value="HD-domain/PDEase-like"/>
    <property type="match status" value="1"/>
</dbReference>
<dbReference type="UniPathway" id="UPA00111">
    <property type="reaction ID" value="UER00527"/>
</dbReference>
<name>A0A8H7PH46_MORIS</name>
<feature type="binding site" evidence="13">
    <location>
        <position position="133"/>
    </location>
    <ligand>
        <name>Fe cation</name>
        <dbReference type="ChEBI" id="CHEBI:24875"/>
        <label>1</label>
    </ligand>
</feature>
<feature type="binding site" evidence="13">
    <location>
        <position position="259"/>
    </location>
    <ligand>
        <name>Fe cation</name>
        <dbReference type="ChEBI" id="CHEBI:24875"/>
        <label>1</label>
    </ligand>
</feature>
<reference evidence="15" key="1">
    <citation type="submission" date="2020-12" db="EMBL/GenBank/DDBJ databases">
        <title>Metabolic potential, ecology and presence of endohyphal bacteria is reflected in genomic diversity of Mucoromycotina.</title>
        <authorList>
            <person name="Muszewska A."/>
            <person name="Okrasinska A."/>
            <person name="Steczkiewicz K."/>
            <person name="Drgas O."/>
            <person name="Orlowska M."/>
            <person name="Perlinska-Lenart U."/>
            <person name="Aleksandrzak-Piekarczyk T."/>
            <person name="Szatraj K."/>
            <person name="Zielenkiewicz U."/>
            <person name="Pilsyk S."/>
            <person name="Malc E."/>
            <person name="Mieczkowski P."/>
            <person name="Kruszewska J.S."/>
            <person name="Biernat P."/>
            <person name="Pawlowska J."/>
        </authorList>
    </citation>
    <scope>NUCLEOTIDE SEQUENCE</scope>
    <source>
        <strain evidence="15">WA0000067209</strain>
    </source>
</reference>
<keyword evidence="6 14" id="KW-0963">Cytoplasm</keyword>
<feature type="binding site" evidence="13">
    <location>
        <position position="134"/>
    </location>
    <ligand>
        <name>Fe cation</name>
        <dbReference type="ChEBI" id="CHEBI:24875"/>
        <label>1</label>
    </ligand>
</feature>
<evidence type="ECO:0000256" key="9">
    <source>
        <dbReference type="ARBA" id="ARBA00023004"/>
    </source>
</evidence>
<evidence type="ECO:0000256" key="8">
    <source>
        <dbReference type="ARBA" id="ARBA00023002"/>
    </source>
</evidence>
<comment type="cofactor">
    <cofactor evidence="13 14">
        <name>Fe cation</name>
        <dbReference type="ChEBI" id="CHEBI:24875"/>
    </cofactor>
    <text evidence="13 14">Binds 2 iron ions per subunit.</text>
</comment>
<evidence type="ECO:0000256" key="5">
    <source>
        <dbReference type="ARBA" id="ARBA00019269"/>
    </source>
</evidence>
<gene>
    <name evidence="15" type="ORF">INT43_004550</name>
</gene>
<accession>A0A8H7PH46</accession>
<keyword evidence="8 14" id="KW-0560">Oxidoreductase</keyword>
<dbReference type="GO" id="GO:0005506">
    <property type="term" value="F:iron ion binding"/>
    <property type="evidence" value="ECO:0007669"/>
    <property type="project" value="InterPro"/>
</dbReference>
<evidence type="ECO:0000256" key="11">
    <source>
        <dbReference type="ARBA" id="ARBA00048271"/>
    </source>
</evidence>
<dbReference type="PANTHER" id="PTHR12588">
    <property type="entry name" value="MYOINOSITOL OXYGENASE"/>
    <property type="match status" value="1"/>
</dbReference>
<evidence type="ECO:0000256" key="2">
    <source>
        <dbReference type="ARBA" id="ARBA00005167"/>
    </source>
</evidence>
<organism evidence="15 16">
    <name type="scientific">Mortierella isabellina</name>
    <name type="common">Filamentous fungus</name>
    <name type="synonym">Umbelopsis isabellina</name>
    <dbReference type="NCBI Taxonomy" id="91625"/>
    <lineage>
        <taxon>Eukaryota</taxon>
        <taxon>Fungi</taxon>
        <taxon>Fungi incertae sedis</taxon>
        <taxon>Mucoromycota</taxon>
        <taxon>Mucoromycotina</taxon>
        <taxon>Umbelopsidomycetes</taxon>
        <taxon>Umbelopsidales</taxon>
        <taxon>Umbelopsidaceae</taxon>
        <taxon>Umbelopsis</taxon>
    </lineage>
</organism>
<dbReference type="Gene3D" id="1.10.3210.10">
    <property type="entry name" value="Hypothetical protein af1432"/>
    <property type="match status" value="1"/>
</dbReference>
<dbReference type="GO" id="GO:0019310">
    <property type="term" value="P:inositol catabolic process"/>
    <property type="evidence" value="ECO:0007669"/>
    <property type="project" value="UniProtKB-UniRule"/>
</dbReference>
<proteinExistence type="inferred from homology"/>
<feature type="binding site" evidence="13">
    <location>
        <position position="203"/>
    </location>
    <ligand>
        <name>Fe cation</name>
        <dbReference type="ChEBI" id="CHEBI:24875"/>
        <label>1</label>
    </ligand>
</feature>
<dbReference type="PANTHER" id="PTHR12588:SF0">
    <property type="entry name" value="INOSITOL OXYGENASE"/>
    <property type="match status" value="1"/>
</dbReference>
<dbReference type="GO" id="GO:0050113">
    <property type="term" value="F:inositol oxygenase activity"/>
    <property type="evidence" value="ECO:0007669"/>
    <property type="project" value="UniProtKB-UniRule"/>
</dbReference>
<evidence type="ECO:0000256" key="3">
    <source>
        <dbReference type="ARBA" id="ARBA00005286"/>
    </source>
</evidence>
<dbReference type="AlphaFoldDB" id="A0A8H7PH46"/>
<feature type="binding site" evidence="12">
    <location>
        <begin position="151"/>
        <end position="152"/>
    </location>
    <ligand>
        <name>substrate</name>
    </ligand>
</feature>
<feature type="binding site" evidence="12">
    <location>
        <begin position="96"/>
        <end position="98"/>
    </location>
    <ligand>
        <name>substrate</name>
    </ligand>
</feature>
<feature type="binding site" evidence="12">
    <location>
        <position position="137"/>
    </location>
    <ligand>
        <name>substrate</name>
    </ligand>
</feature>
<keyword evidence="7 13" id="KW-0479">Metal-binding</keyword>
<keyword evidence="16" id="KW-1185">Reference proteome</keyword>
<dbReference type="InterPro" id="IPR007828">
    <property type="entry name" value="Inositol_oxygenase"/>
</dbReference>
<evidence type="ECO:0000256" key="7">
    <source>
        <dbReference type="ARBA" id="ARBA00022723"/>
    </source>
</evidence>
<evidence type="ECO:0000313" key="15">
    <source>
        <dbReference type="EMBL" id="KAG2173176.1"/>
    </source>
</evidence>
<feature type="binding site" evidence="12">
    <location>
        <position position="39"/>
    </location>
    <ligand>
        <name>substrate</name>
    </ligand>
</feature>
<feature type="binding site" evidence="13">
    <location>
        <position position="226"/>
    </location>
    <ligand>
        <name>Fe cation</name>
        <dbReference type="ChEBI" id="CHEBI:24875"/>
        <label>1</label>
    </ligand>
</feature>
<dbReference type="OrthoDB" id="5151075at2759"/>
<dbReference type="Pfam" id="PF05153">
    <property type="entry name" value="MIOX"/>
    <property type="match status" value="1"/>
</dbReference>
<evidence type="ECO:0000256" key="13">
    <source>
        <dbReference type="PIRSR" id="PIRSR607828-2"/>
    </source>
</evidence>
<feature type="binding site" evidence="13">
    <location>
        <position position="109"/>
    </location>
    <ligand>
        <name>Fe cation</name>
        <dbReference type="ChEBI" id="CHEBI:24875"/>
        <label>1</label>
    </ligand>
</feature>
<dbReference type="EMBL" id="JAEPQZ010000015">
    <property type="protein sequence ID" value="KAG2173176.1"/>
    <property type="molecule type" value="Genomic_DNA"/>
</dbReference>
<comment type="similarity">
    <text evidence="3 14">Belongs to the myo-inositol oxygenase family.</text>
</comment>
<sequence>MRIINNNISDAAKISEAWEDFLKTKYGANKSSKDTAAFRDYEVALEQQPTVAKFYKENHEKQTLQHVLEKKADYTKLDKTRMGIWQAMENLNKLVDESDPDTSLSQIAHLLQSAEAARRDGQPRWMILTCLIHDLGKYLFFLGEPQWTVVGDTFPVGCAWSDKIVYPEFFKGNPDVNDEELTSKYGIYSPNCGLANVHMSFGHDEYLYHVCKDYLPKEALFIIRYHSFYSAHTEGAYSWLMNNDDIANMKWVKTFNQYDLYSKADAEPNVEELKPYYEQLIAEYFPETISW</sequence>
<dbReference type="Proteomes" id="UP000654370">
    <property type="component" value="Unassembled WGS sequence"/>
</dbReference>
<evidence type="ECO:0000313" key="16">
    <source>
        <dbReference type="Proteomes" id="UP000654370"/>
    </source>
</evidence>
<comment type="catalytic activity">
    <reaction evidence="11 14">
        <text>myo-inositol + O2 = D-glucuronate + H2O + H(+)</text>
        <dbReference type="Rhea" id="RHEA:23696"/>
        <dbReference type="ChEBI" id="CHEBI:15377"/>
        <dbReference type="ChEBI" id="CHEBI:15378"/>
        <dbReference type="ChEBI" id="CHEBI:15379"/>
        <dbReference type="ChEBI" id="CHEBI:17268"/>
        <dbReference type="ChEBI" id="CHEBI:58720"/>
        <dbReference type="EC" id="1.13.99.1"/>
    </reaction>
</comment>
<evidence type="ECO:0000256" key="1">
    <source>
        <dbReference type="ARBA" id="ARBA00004496"/>
    </source>
</evidence>